<name>A0A0U1LQ08_TALIS</name>
<reference evidence="17 18" key="1">
    <citation type="submission" date="2015-04" db="EMBL/GenBank/DDBJ databases">
        <authorList>
            <person name="Syromyatnikov M.Y."/>
            <person name="Popov V.N."/>
        </authorList>
    </citation>
    <scope>NUCLEOTIDE SEQUENCE [LARGE SCALE GENOMIC DNA]</scope>
    <source>
        <strain evidence="17">WF-38-12</strain>
    </source>
</reference>
<evidence type="ECO:0000256" key="15">
    <source>
        <dbReference type="SAM" id="MobiDB-lite"/>
    </source>
</evidence>
<evidence type="ECO:0000256" key="11">
    <source>
        <dbReference type="ARBA" id="ARBA00023242"/>
    </source>
</evidence>
<dbReference type="CDD" id="cd00067">
    <property type="entry name" value="GAL4"/>
    <property type="match status" value="1"/>
</dbReference>
<dbReference type="Pfam" id="PF00172">
    <property type="entry name" value="Zn_clus"/>
    <property type="match status" value="1"/>
</dbReference>
<keyword evidence="5" id="KW-0560">Oxidoreductase</keyword>
<protein>
    <submittedName>
        <fullName evidence="17">Phenylacetate 2-hydroxylase</fullName>
    </submittedName>
</protein>
<evidence type="ECO:0000259" key="16">
    <source>
        <dbReference type="PROSITE" id="PS50048"/>
    </source>
</evidence>
<dbReference type="PANTHER" id="PTHR11552">
    <property type="entry name" value="GLUCOSE-METHANOL-CHOLINE GMC OXIDOREDUCTASE"/>
    <property type="match status" value="1"/>
</dbReference>
<keyword evidence="3 13" id="KW-0349">Heme</keyword>
<evidence type="ECO:0000256" key="3">
    <source>
        <dbReference type="ARBA" id="ARBA00022617"/>
    </source>
</evidence>
<dbReference type="GO" id="GO:0005506">
    <property type="term" value="F:iron ion binding"/>
    <property type="evidence" value="ECO:0007669"/>
    <property type="project" value="InterPro"/>
</dbReference>
<dbReference type="OrthoDB" id="269227at2759"/>
<dbReference type="GO" id="GO:0016705">
    <property type="term" value="F:oxidoreductase activity, acting on paired donors, with incorporation or reduction of molecular oxygen"/>
    <property type="evidence" value="ECO:0007669"/>
    <property type="project" value="InterPro"/>
</dbReference>
<dbReference type="Pfam" id="PF00067">
    <property type="entry name" value="p450"/>
    <property type="match status" value="1"/>
</dbReference>
<evidence type="ECO:0000256" key="6">
    <source>
        <dbReference type="ARBA" id="ARBA00023004"/>
    </source>
</evidence>
<dbReference type="SMART" id="SM00906">
    <property type="entry name" value="Fungal_trans"/>
    <property type="match status" value="1"/>
</dbReference>
<keyword evidence="18" id="KW-1185">Reference proteome</keyword>
<dbReference type="InterPro" id="IPR001128">
    <property type="entry name" value="Cyt_P450"/>
</dbReference>
<dbReference type="PROSITE" id="PS50048">
    <property type="entry name" value="ZN2_CY6_FUNGAL_2"/>
    <property type="match status" value="1"/>
</dbReference>
<dbReference type="GO" id="GO:0006351">
    <property type="term" value="P:DNA-templated transcription"/>
    <property type="evidence" value="ECO:0007669"/>
    <property type="project" value="InterPro"/>
</dbReference>
<dbReference type="PROSITE" id="PS00623">
    <property type="entry name" value="GMC_OXRED_1"/>
    <property type="match status" value="1"/>
</dbReference>
<keyword evidence="10" id="KW-0804">Transcription</keyword>
<evidence type="ECO:0000256" key="7">
    <source>
        <dbReference type="ARBA" id="ARBA00023015"/>
    </source>
</evidence>
<accession>A0A0U1LQ08</accession>
<keyword evidence="6 13" id="KW-0408">Iron</keyword>
<evidence type="ECO:0000256" key="14">
    <source>
        <dbReference type="RuleBase" id="RU003968"/>
    </source>
</evidence>
<dbReference type="Pfam" id="PF04082">
    <property type="entry name" value="Fungal_trans"/>
    <property type="match status" value="1"/>
</dbReference>
<dbReference type="GO" id="GO:0020037">
    <property type="term" value="F:heme binding"/>
    <property type="evidence" value="ECO:0007669"/>
    <property type="project" value="InterPro"/>
</dbReference>
<keyword evidence="9" id="KW-0238">DNA-binding</keyword>
<dbReference type="InterPro" id="IPR002401">
    <property type="entry name" value="Cyt_P450_E_grp-I"/>
</dbReference>
<dbReference type="InterPro" id="IPR036864">
    <property type="entry name" value="Zn2-C6_fun-type_DNA-bd_sf"/>
</dbReference>
<evidence type="ECO:0000256" key="4">
    <source>
        <dbReference type="ARBA" id="ARBA00022723"/>
    </source>
</evidence>
<comment type="similarity">
    <text evidence="1">Belongs to the cytochrome P450 family.</text>
</comment>
<dbReference type="PROSITE" id="PS00624">
    <property type="entry name" value="GMC_OXRED_2"/>
    <property type="match status" value="1"/>
</dbReference>
<dbReference type="FunFam" id="1.10.630.10:FF:000072">
    <property type="entry name" value="3-hydroxyphenylacetate 6 hydroxylase"/>
    <property type="match status" value="1"/>
</dbReference>
<keyword evidence="7" id="KW-0805">Transcription regulation</keyword>
<comment type="cofactor">
    <cofactor evidence="13">
        <name>heme</name>
        <dbReference type="ChEBI" id="CHEBI:30413"/>
    </cofactor>
</comment>
<dbReference type="Pfam" id="PF05199">
    <property type="entry name" value="GMC_oxred_C"/>
    <property type="match status" value="1"/>
</dbReference>
<dbReference type="GO" id="GO:0003677">
    <property type="term" value="F:DNA binding"/>
    <property type="evidence" value="ECO:0007669"/>
    <property type="project" value="UniProtKB-KW"/>
</dbReference>
<dbReference type="Pfam" id="PF00732">
    <property type="entry name" value="GMC_oxred_N"/>
    <property type="match status" value="1"/>
</dbReference>
<evidence type="ECO:0000256" key="9">
    <source>
        <dbReference type="ARBA" id="ARBA00023125"/>
    </source>
</evidence>
<dbReference type="SUPFAM" id="SSF48264">
    <property type="entry name" value="Cytochrome P450"/>
    <property type="match status" value="1"/>
</dbReference>
<dbReference type="InterPro" id="IPR036188">
    <property type="entry name" value="FAD/NAD-bd_sf"/>
</dbReference>
<evidence type="ECO:0000256" key="12">
    <source>
        <dbReference type="ARBA" id="ARBA00060591"/>
    </source>
</evidence>
<dbReference type="CDD" id="cd12148">
    <property type="entry name" value="fungal_TF_MHR"/>
    <property type="match status" value="1"/>
</dbReference>
<comment type="pathway">
    <text evidence="12">Aromatic compound metabolism; phenylacetate degradation.</text>
</comment>
<evidence type="ECO:0000256" key="8">
    <source>
        <dbReference type="ARBA" id="ARBA00023033"/>
    </source>
</evidence>
<feature type="compositionally biased region" description="Polar residues" evidence="15">
    <location>
        <begin position="1177"/>
        <end position="1198"/>
    </location>
</feature>
<dbReference type="GO" id="GO:0016614">
    <property type="term" value="F:oxidoreductase activity, acting on CH-OH group of donors"/>
    <property type="evidence" value="ECO:0007669"/>
    <property type="project" value="InterPro"/>
</dbReference>
<dbReference type="SUPFAM" id="SSF57701">
    <property type="entry name" value="Zn2/Cys6 DNA-binding domain"/>
    <property type="match status" value="1"/>
</dbReference>
<dbReference type="GO" id="GO:0000981">
    <property type="term" value="F:DNA-binding transcription factor activity, RNA polymerase II-specific"/>
    <property type="evidence" value="ECO:0007669"/>
    <property type="project" value="InterPro"/>
</dbReference>
<dbReference type="InterPro" id="IPR007867">
    <property type="entry name" value="GMC_OxRtase_C"/>
</dbReference>
<organism evidence="17 18">
    <name type="scientific">Talaromyces islandicus</name>
    <name type="common">Penicillium islandicum</name>
    <dbReference type="NCBI Taxonomy" id="28573"/>
    <lineage>
        <taxon>Eukaryota</taxon>
        <taxon>Fungi</taxon>
        <taxon>Dikarya</taxon>
        <taxon>Ascomycota</taxon>
        <taxon>Pezizomycotina</taxon>
        <taxon>Eurotiomycetes</taxon>
        <taxon>Eurotiomycetidae</taxon>
        <taxon>Eurotiales</taxon>
        <taxon>Trichocomaceae</taxon>
        <taxon>Talaromyces</taxon>
        <taxon>Talaromyces sect. Islandici</taxon>
    </lineage>
</organism>
<dbReference type="EMBL" id="CVMT01000002">
    <property type="protein sequence ID" value="CRG85408.1"/>
    <property type="molecule type" value="Genomic_DNA"/>
</dbReference>
<evidence type="ECO:0000313" key="17">
    <source>
        <dbReference type="EMBL" id="CRG85408.1"/>
    </source>
</evidence>
<dbReference type="STRING" id="28573.A0A0U1LQ08"/>
<feature type="binding site" description="axial binding residue" evidence="13">
    <location>
        <position position="1053"/>
    </location>
    <ligand>
        <name>heme</name>
        <dbReference type="ChEBI" id="CHEBI:30413"/>
    </ligand>
    <ligandPart>
        <name>Fe</name>
        <dbReference type="ChEBI" id="CHEBI:18248"/>
    </ligandPart>
</feature>
<proteinExistence type="inferred from homology"/>
<dbReference type="InterPro" id="IPR000172">
    <property type="entry name" value="GMC_OxRdtase_N"/>
</dbReference>
<keyword evidence="14" id="KW-0285">Flavoprotein</keyword>
<dbReference type="Proteomes" id="UP000054383">
    <property type="component" value="Unassembled WGS sequence"/>
</dbReference>
<dbReference type="PRINTS" id="PR00463">
    <property type="entry name" value="EP450I"/>
</dbReference>
<evidence type="ECO:0000256" key="1">
    <source>
        <dbReference type="ARBA" id="ARBA00010617"/>
    </source>
</evidence>
<dbReference type="PANTHER" id="PTHR11552:SF78">
    <property type="entry name" value="GLUCOSE-METHANOL-CHOLINE OXIDOREDUCTASE N-TERMINAL DOMAIN-CONTAINING PROTEIN"/>
    <property type="match status" value="1"/>
</dbReference>
<dbReference type="Gene3D" id="1.10.630.10">
    <property type="entry name" value="Cytochrome P450"/>
    <property type="match status" value="1"/>
</dbReference>
<feature type="region of interest" description="Disordered" evidence="15">
    <location>
        <begin position="1177"/>
        <end position="1205"/>
    </location>
</feature>
<evidence type="ECO:0000256" key="10">
    <source>
        <dbReference type="ARBA" id="ARBA00023163"/>
    </source>
</evidence>
<evidence type="ECO:0000256" key="13">
    <source>
        <dbReference type="PIRSR" id="PIRSR602401-1"/>
    </source>
</evidence>
<keyword evidence="4 13" id="KW-0479">Metal-binding</keyword>
<sequence>MLKASSIPTETDIVVVGGGTTGLVVATRLAMADPKLSIVVLEQGVNVQNDPQIVNPALYLTNIAPDSQTATLHKAEASKELAGRESIVPSGRCLGGGSAINFMVYSRPQSIDFDDWETEGWKGSDMIPFLRKYENFQDTDPGIDRSVHGYGGELSVSAGTNAQPAFQDDFFNACKKLNIQQTADVQDLRTSNAVGKWNMWIDRNTGLRQDVAHRYLFPLLDQANTSLQVAPNTKVIRILFDDRKAASGVEYVPDGDVKSQPRAIKATKQVILASGALGSPPILERSGIGGRVLLNKLNIPVVSDLPGVGSSYQDHNVIFYPYKSTCEKDQTIDGIVSGRLGFEEAFQAKLANPKKYILGWNGLDCVGKLRPSKTDVESFSPALRQAWEKDFEPRPERPLMLISTLAAFVGDHSTVDEGQYFSCGAYTPYPYSRGSVHIKSRSVFDSAEFHCGYLSNRLDLEKLVWGYKLQRDIVRRMSHYRGSLQAGHPTFPSGSKAGYEAVDKESAACGSPVPITYSKEDDEAIESFIRERVQTTWHSMGTCAMKPREANGVVDGNLDVYGVSKLKIVDLSICPSNVSANTYATALAVGEKAASLLAKDLKIPYTVLGSSSSFVALGIGTNLDDKTMHEILAFAASVALLILYRYFNSTDMPKIKNLPEIPGVPVFGNLLQLGNSHAQVAAKWAKKYGPRIVFANSFDSVKQLWLKEQSSLISRPTFHTFHSVVSSSQGFTIGTSPWDESCKQRRKAAATALNKPAVQSYMPIIDLEATTSIREMLHDSKSGALDINPIPYFQRFALNTSLTLNYGIRIEGNIDNTLLKEIVDVERGVSNFRSTSNNWQDYVPLLRLFPKTNNEAEEFRVRRDKYLTHLLNLLKENIAKGTDKPCITGNILKDPEAKLNEAEIKSLCLTMVSAGLDTVPGNLVMGLAYLSCEDGLRIQKKAYEEIQKAYPDNDAWEKCLVEEKVPYVTALVKEILRFWTVIPICLPRKSIKDIQYESATIPAGTTFFMNAWAADYDEDHFKDAHKFIPERYLDSSDSSGTPHYGYGAGSRMCAGSHLANRELYTAFVRLITAFTIHPPKNEADAPILDAIECNAIPTALTTEPKPFKVGFKVRDQKLLDKWIAESELAQLPPRTIPVLSPRCREQVLLALGLHMICAYNATMMTTTTTTATIATTPQEPESNCASSPQAGSASNGTGVNKRKRDTYTPTACNECKRRKIKCNGRTPCERCSRQLLDCRYRSTANSGGSTNVDQLLQKINALQSQVSLLSDHVATQQKPPPPSPAPPVFAINEEPALVALSEDRLNIHSSPSSSFEGPTTSAFKIKIARDSLKKERLVDDSDDGEITREASPSPLHHRRAFDSVIDPMWTITHQEATRLHSVYEEEMGMMYPIVPHEQVTAHINLLYSRSGDLIGSKIDSANHQHHDYKLDSEDVIILKLIFACALSAEENGHSTLGMKLFHSTRDVINDCVWGAPSIKRICSLTLAIDEERKAWRTIGIAIRMCLEMGLHQREILEQKALVDIQKEQLTRLFWSLYVLDNRWSIGTGLPSHLDANDIDPTLPHPEGFHYLALMIEYSHLSAKVWKHISNPRCNGSNSKKNEVEYLHWQILQWAESIPEYLKLPEKQSWSPGSSPNRAVQRLQCLLYLRTNLMRMLVYQPALLSASAISQNTTEADMMVEIAKETIRFTFRLNETSNIYQLQQVTFNYFLVSALAVLLLAIAHAPSRYSAQCKEEFYLALELVKKFSVKSYVSKRLWRSIKGLQRYAPKPEVPRTQHHDDSVPVLRQIGTPDTLQGPASLELLPEDLGSAAQIGPSGSQMTQDFMSLFEMPETPSYGFVGSDLLGNEERRSYPSEQSGYEALLSSTLNSCFGSSISLV</sequence>
<dbReference type="InterPro" id="IPR007219">
    <property type="entry name" value="XnlR_reg_dom"/>
</dbReference>
<evidence type="ECO:0000313" key="18">
    <source>
        <dbReference type="Proteomes" id="UP000054383"/>
    </source>
</evidence>
<dbReference type="Gene3D" id="3.50.50.60">
    <property type="entry name" value="FAD/NAD(P)-binding domain"/>
    <property type="match status" value="1"/>
</dbReference>
<gene>
    <name evidence="17" type="primary">pahA</name>
    <name evidence="17" type="ORF">PISL3812_02476</name>
</gene>
<dbReference type="InterPro" id="IPR012132">
    <property type="entry name" value="GMC_OxRdtase"/>
</dbReference>
<keyword evidence="14" id="KW-0274">FAD</keyword>
<dbReference type="Gene3D" id="4.10.240.10">
    <property type="entry name" value="Zn(2)-C6 fungal-type DNA-binding domain"/>
    <property type="match status" value="1"/>
</dbReference>
<dbReference type="CDD" id="cd11066">
    <property type="entry name" value="CYP_PhacA-like"/>
    <property type="match status" value="1"/>
</dbReference>
<dbReference type="PROSITE" id="PS00463">
    <property type="entry name" value="ZN2_CY6_FUNGAL_1"/>
    <property type="match status" value="1"/>
</dbReference>
<dbReference type="SUPFAM" id="SSF51905">
    <property type="entry name" value="FAD/NAD(P)-binding domain"/>
    <property type="match status" value="1"/>
</dbReference>
<dbReference type="GO" id="GO:0050660">
    <property type="term" value="F:flavin adenine dinucleotide binding"/>
    <property type="evidence" value="ECO:0007669"/>
    <property type="project" value="InterPro"/>
</dbReference>
<evidence type="ECO:0000256" key="2">
    <source>
        <dbReference type="ARBA" id="ARBA00010790"/>
    </source>
</evidence>
<dbReference type="GO" id="GO:0004497">
    <property type="term" value="F:monooxygenase activity"/>
    <property type="evidence" value="ECO:0007669"/>
    <property type="project" value="UniProtKB-KW"/>
</dbReference>
<keyword evidence="8" id="KW-0503">Monooxygenase</keyword>
<dbReference type="SMART" id="SM00066">
    <property type="entry name" value="GAL4"/>
    <property type="match status" value="1"/>
</dbReference>
<dbReference type="GO" id="GO:0008270">
    <property type="term" value="F:zinc ion binding"/>
    <property type="evidence" value="ECO:0007669"/>
    <property type="project" value="InterPro"/>
</dbReference>
<dbReference type="SUPFAM" id="SSF54373">
    <property type="entry name" value="FAD-linked reductases, C-terminal domain"/>
    <property type="match status" value="1"/>
</dbReference>
<dbReference type="InterPro" id="IPR036396">
    <property type="entry name" value="Cyt_P450_sf"/>
</dbReference>
<dbReference type="InterPro" id="IPR001138">
    <property type="entry name" value="Zn2Cys6_DnaBD"/>
</dbReference>
<evidence type="ECO:0000256" key="5">
    <source>
        <dbReference type="ARBA" id="ARBA00023002"/>
    </source>
</evidence>
<keyword evidence="11" id="KW-0539">Nucleus</keyword>
<comment type="similarity">
    <text evidence="2 14">Belongs to the GMC oxidoreductase family.</text>
</comment>
<feature type="domain" description="Zn(2)-C6 fungal-type" evidence="16">
    <location>
        <begin position="1211"/>
        <end position="1240"/>
    </location>
</feature>
<dbReference type="Gene3D" id="3.30.560.10">
    <property type="entry name" value="Glucose Oxidase, domain 3"/>
    <property type="match status" value="1"/>
</dbReference>